<keyword evidence="2" id="KW-0812">Transmembrane</keyword>
<protein>
    <submittedName>
        <fullName evidence="3">Uncharacterized protein</fullName>
    </submittedName>
</protein>
<dbReference type="GO" id="GO:0009507">
    <property type="term" value="C:chloroplast"/>
    <property type="evidence" value="ECO:0007669"/>
    <property type="project" value="TreeGrafter"/>
</dbReference>
<evidence type="ECO:0000313" key="3">
    <source>
        <dbReference type="EMBL" id="MCL7028138.1"/>
    </source>
</evidence>
<evidence type="ECO:0000256" key="2">
    <source>
        <dbReference type="SAM" id="Phobius"/>
    </source>
</evidence>
<sequence length="171" mass="19265">MEANALGCSLMASIPSRFFNNPVSYRLSLLPLRTHHRQSLRIKAGPSGRNDSVNDGEIPPPPQTSPITPPDTVEIRFRRGTRKKSKQEKLDPSGERPKPPPKEWEAMTYTEKAIELYMGEKGLLFWLNKFAYASIYIIIGAWILFRFVGPSLGLYQLDAPTLTPSDILLKP</sequence>
<accession>A0AA41S7V8</accession>
<keyword evidence="2" id="KW-1133">Transmembrane helix</keyword>
<evidence type="ECO:0000256" key="1">
    <source>
        <dbReference type="SAM" id="MobiDB-lite"/>
    </source>
</evidence>
<name>A0AA41S7V8_PAPNU</name>
<keyword evidence="4" id="KW-1185">Reference proteome</keyword>
<comment type="caution">
    <text evidence="3">The sequence shown here is derived from an EMBL/GenBank/DDBJ whole genome shotgun (WGS) entry which is preliminary data.</text>
</comment>
<dbReference type="PANTHER" id="PTHR36347">
    <property type="entry name" value="EXPRESSED PROTEIN"/>
    <property type="match status" value="1"/>
</dbReference>
<dbReference type="EMBL" id="JAJJMA010076122">
    <property type="protein sequence ID" value="MCL7028138.1"/>
    <property type="molecule type" value="Genomic_DNA"/>
</dbReference>
<proteinExistence type="predicted"/>
<organism evidence="3 4">
    <name type="scientific">Papaver nudicaule</name>
    <name type="common">Iceland poppy</name>
    <dbReference type="NCBI Taxonomy" id="74823"/>
    <lineage>
        <taxon>Eukaryota</taxon>
        <taxon>Viridiplantae</taxon>
        <taxon>Streptophyta</taxon>
        <taxon>Embryophyta</taxon>
        <taxon>Tracheophyta</taxon>
        <taxon>Spermatophyta</taxon>
        <taxon>Magnoliopsida</taxon>
        <taxon>Ranunculales</taxon>
        <taxon>Papaveraceae</taxon>
        <taxon>Papaveroideae</taxon>
        <taxon>Papaver</taxon>
    </lineage>
</organism>
<feature type="compositionally biased region" description="Pro residues" evidence="1">
    <location>
        <begin position="58"/>
        <end position="69"/>
    </location>
</feature>
<dbReference type="Proteomes" id="UP001177140">
    <property type="component" value="Unassembled WGS sequence"/>
</dbReference>
<feature type="transmembrane region" description="Helical" evidence="2">
    <location>
        <begin position="130"/>
        <end position="148"/>
    </location>
</feature>
<reference evidence="3" key="1">
    <citation type="submission" date="2022-03" db="EMBL/GenBank/DDBJ databases">
        <title>A functionally conserved STORR gene fusion in Papaver species that diverged 16.8 million years ago.</title>
        <authorList>
            <person name="Catania T."/>
        </authorList>
    </citation>
    <scope>NUCLEOTIDE SEQUENCE</scope>
    <source>
        <strain evidence="3">S-191538</strain>
    </source>
</reference>
<feature type="region of interest" description="Disordered" evidence="1">
    <location>
        <begin position="39"/>
        <end position="104"/>
    </location>
</feature>
<keyword evidence="2" id="KW-0472">Membrane</keyword>
<gene>
    <name evidence="3" type="ORF">MKW94_024048</name>
</gene>
<dbReference type="AlphaFoldDB" id="A0AA41S7V8"/>
<feature type="compositionally biased region" description="Basic and acidic residues" evidence="1">
    <location>
        <begin position="87"/>
        <end position="104"/>
    </location>
</feature>
<dbReference type="PANTHER" id="PTHR36347:SF1">
    <property type="entry name" value="EXPRESSED PROTEIN"/>
    <property type="match status" value="1"/>
</dbReference>
<evidence type="ECO:0000313" key="4">
    <source>
        <dbReference type="Proteomes" id="UP001177140"/>
    </source>
</evidence>